<sequence length="317" mass="35159">MTTPAPSAESSPCQLDAPDRAWLDRSMSAWNYAANHISGIGHVKKIQAVIFDKDCVVTSSTAMNGGPNRWESNRHQGKVKLPDGTEIPSQVISFSGSVGDHSFFVMSTPSVWRAAGKTGKGTTLENLMTAVMLHEGTHVAQMPTYGEKIGEISERNKLPQDFNDDSIQKQFEKDKGFASSVEREAKLLFMASRAKTHGAAVRLVRSARAMMKARYARWFVGKDAYLAEAEPIWLTLEGSGQWLAYRWETDARGGRVASSAVMPGFEHDKWWSQREGLAAFLALERLTGATWKRQAFDTGRKDILQMLDEATATDRLK</sequence>
<reference evidence="1" key="1">
    <citation type="submission" date="2022-05" db="EMBL/GenBank/DDBJ databases">
        <authorList>
            <person name="Jo J.-H."/>
            <person name="Im W.-T."/>
        </authorList>
    </citation>
    <scope>NUCLEOTIDE SEQUENCE</scope>
    <source>
        <strain evidence="1">SE220</strain>
    </source>
</reference>
<protein>
    <submittedName>
        <fullName evidence="1">Uncharacterized protein</fullName>
    </submittedName>
</protein>
<evidence type="ECO:0000313" key="1">
    <source>
        <dbReference type="EMBL" id="MCL6729590.1"/>
    </source>
</evidence>
<accession>A0ABT0S204</accession>
<dbReference type="Proteomes" id="UP001165342">
    <property type="component" value="Unassembled WGS sequence"/>
</dbReference>
<dbReference type="RefSeq" id="WP_249831077.1">
    <property type="nucleotide sequence ID" value="NZ_JAMGBE010000002.1"/>
</dbReference>
<proteinExistence type="predicted"/>
<dbReference type="EMBL" id="JAMGBE010000002">
    <property type="protein sequence ID" value="MCL6729590.1"/>
    <property type="molecule type" value="Genomic_DNA"/>
</dbReference>
<comment type="caution">
    <text evidence="1">The sequence shown here is derived from an EMBL/GenBank/DDBJ whole genome shotgun (WGS) entry which is preliminary data.</text>
</comment>
<name>A0ABT0S204_9SPHN</name>
<organism evidence="1 2">
    <name type="scientific">Sphingomonas hankyongi</name>
    <dbReference type="NCBI Taxonomy" id="2908209"/>
    <lineage>
        <taxon>Bacteria</taxon>
        <taxon>Pseudomonadati</taxon>
        <taxon>Pseudomonadota</taxon>
        <taxon>Alphaproteobacteria</taxon>
        <taxon>Sphingomonadales</taxon>
        <taxon>Sphingomonadaceae</taxon>
        <taxon>Sphingomonas</taxon>
    </lineage>
</organism>
<gene>
    <name evidence="1" type="ORF">LZ538_05895</name>
</gene>
<keyword evidence="2" id="KW-1185">Reference proteome</keyword>
<evidence type="ECO:0000313" key="2">
    <source>
        <dbReference type="Proteomes" id="UP001165342"/>
    </source>
</evidence>